<keyword evidence="4" id="KW-0378">Hydrolase</keyword>
<accession>A0A9K3KJH7</accession>
<evidence type="ECO:0000256" key="1">
    <source>
        <dbReference type="ARBA" id="ARBA00001968"/>
    </source>
</evidence>
<evidence type="ECO:0000313" key="5">
    <source>
        <dbReference type="Proteomes" id="UP000693970"/>
    </source>
</evidence>
<feature type="domain" description="DDE Tnp4" evidence="3">
    <location>
        <begin position="88"/>
        <end position="217"/>
    </location>
</feature>
<reference evidence="4" key="2">
    <citation type="submission" date="2021-04" db="EMBL/GenBank/DDBJ databases">
        <authorList>
            <person name="Podell S."/>
        </authorList>
    </citation>
    <scope>NUCLEOTIDE SEQUENCE</scope>
    <source>
        <strain evidence="4">Hildebrandi</strain>
    </source>
</reference>
<name>A0A9K3KJH7_9STRA</name>
<comment type="caution">
    <text evidence="4">The sequence shown here is derived from an EMBL/GenBank/DDBJ whole genome shotgun (WGS) entry which is preliminary data.</text>
</comment>
<dbReference type="GO" id="GO:0004519">
    <property type="term" value="F:endonuclease activity"/>
    <property type="evidence" value="ECO:0007669"/>
    <property type="project" value="UniProtKB-KW"/>
</dbReference>
<keyword evidence="2" id="KW-0479">Metal-binding</keyword>
<reference evidence="4" key="1">
    <citation type="journal article" date="2021" name="Sci. Rep.">
        <title>Diploid genomic architecture of Nitzschia inconspicua, an elite biomass production diatom.</title>
        <authorList>
            <person name="Oliver A."/>
            <person name="Podell S."/>
            <person name="Pinowska A."/>
            <person name="Traller J.C."/>
            <person name="Smith S.R."/>
            <person name="McClure R."/>
            <person name="Beliaev A."/>
            <person name="Bohutskyi P."/>
            <person name="Hill E.A."/>
            <person name="Rabines A."/>
            <person name="Zheng H."/>
            <person name="Allen L.Z."/>
            <person name="Kuo A."/>
            <person name="Grigoriev I.V."/>
            <person name="Allen A.E."/>
            <person name="Hazlebeck D."/>
            <person name="Allen E.E."/>
        </authorList>
    </citation>
    <scope>NUCLEOTIDE SEQUENCE</scope>
    <source>
        <strain evidence="4">Hildebrandi</strain>
    </source>
</reference>
<protein>
    <submittedName>
        <fullName evidence="4">DDE superfamily endonuclease</fullName>
    </submittedName>
</protein>
<dbReference type="Pfam" id="PF13359">
    <property type="entry name" value="DDE_Tnp_4"/>
    <property type="match status" value="1"/>
</dbReference>
<evidence type="ECO:0000256" key="2">
    <source>
        <dbReference type="ARBA" id="ARBA00022723"/>
    </source>
</evidence>
<dbReference type="OrthoDB" id="38519at2759"/>
<keyword evidence="4" id="KW-0540">Nuclease</keyword>
<dbReference type="GO" id="GO:0046872">
    <property type="term" value="F:metal ion binding"/>
    <property type="evidence" value="ECO:0007669"/>
    <property type="project" value="UniProtKB-KW"/>
</dbReference>
<evidence type="ECO:0000313" key="4">
    <source>
        <dbReference type="EMBL" id="KAG7344571.1"/>
    </source>
</evidence>
<gene>
    <name evidence="4" type="ORF">IV203_022579</name>
</gene>
<keyword evidence="5" id="KW-1185">Reference proteome</keyword>
<evidence type="ECO:0000259" key="3">
    <source>
        <dbReference type="Pfam" id="PF13359"/>
    </source>
</evidence>
<proteinExistence type="predicted"/>
<dbReference type="Proteomes" id="UP000693970">
    <property type="component" value="Unassembled WGS sequence"/>
</dbReference>
<organism evidence="4 5">
    <name type="scientific">Nitzschia inconspicua</name>
    <dbReference type="NCBI Taxonomy" id="303405"/>
    <lineage>
        <taxon>Eukaryota</taxon>
        <taxon>Sar</taxon>
        <taxon>Stramenopiles</taxon>
        <taxon>Ochrophyta</taxon>
        <taxon>Bacillariophyta</taxon>
        <taxon>Bacillariophyceae</taxon>
        <taxon>Bacillariophycidae</taxon>
        <taxon>Bacillariales</taxon>
        <taxon>Bacillariaceae</taxon>
        <taxon>Nitzschia</taxon>
    </lineage>
</organism>
<sequence>MDSSKKNGAFQHAPTRRVKPIHLLMGLHFNKCYKTEEENASKFGCDEKTFRQWSWFMLKAMAKLDKKIIKWKNRFIKSEGGNRAFVSIDGVHFGIQEPSPFDPSYKSHKLEGAAVAYELVVSIATGYIVGYNGPFPAGKWPDLNIFRNKTKRKLLRFEHAIADRGYRGDPKILTPYEANNRQHANAMSVIRARHETINRRLRTWNALANNYRHRRHDHHFFFRASIVLEQIKIENGNPPFQIYTYTDPFRF</sequence>
<comment type="cofactor">
    <cofactor evidence="1">
        <name>a divalent metal cation</name>
        <dbReference type="ChEBI" id="CHEBI:60240"/>
    </cofactor>
</comment>
<keyword evidence="4" id="KW-0255">Endonuclease</keyword>
<dbReference type="AlphaFoldDB" id="A0A9K3KJH7"/>
<dbReference type="EMBL" id="JAGRRH010000023">
    <property type="protein sequence ID" value="KAG7344571.1"/>
    <property type="molecule type" value="Genomic_DNA"/>
</dbReference>
<dbReference type="InterPro" id="IPR027806">
    <property type="entry name" value="HARBI1_dom"/>
</dbReference>